<dbReference type="Proteomes" id="UP001497457">
    <property type="component" value="Chromosome 14rd"/>
</dbReference>
<dbReference type="EMBL" id="OZ075124">
    <property type="protein sequence ID" value="CAL4921261.1"/>
    <property type="molecule type" value="Genomic_DNA"/>
</dbReference>
<dbReference type="InterPro" id="IPR016024">
    <property type="entry name" value="ARM-type_fold"/>
</dbReference>
<evidence type="ECO:0000256" key="1">
    <source>
        <dbReference type="SAM" id="MobiDB-lite"/>
    </source>
</evidence>
<dbReference type="InterPro" id="IPR011989">
    <property type="entry name" value="ARM-like"/>
</dbReference>
<reference evidence="2 3" key="2">
    <citation type="submission" date="2024-10" db="EMBL/GenBank/DDBJ databases">
        <authorList>
            <person name="Ryan C."/>
        </authorList>
    </citation>
    <scope>NUCLEOTIDE SEQUENCE [LARGE SCALE GENOMIC DNA]</scope>
</reference>
<dbReference type="AlphaFoldDB" id="A0ABC8X7Q6"/>
<dbReference type="Gene3D" id="1.25.10.10">
    <property type="entry name" value="Leucine-rich Repeat Variant"/>
    <property type="match status" value="1"/>
</dbReference>
<feature type="region of interest" description="Disordered" evidence="1">
    <location>
        <begin position="523"/>
        <end position="545"/>
    </location>
</feature>
<reference evidence="3" key="1">
    <citation type="submission" date="2024-06" db="EMBL/GenBank/DDBJ databases">
        <authorList>
            <person name="Ryan C."/>
        </authorList>
    </citation>
    <scope>NUCLEOTIDE SEQUENCE [LARGE SCALE GENOMIC DNA]</scope>
</reference>
<gene>
    <name evidence="2" type="ORF">URODEC1_LOCUS20921</name>
</gene>
<evidence type="ECO:0000313" key="2">
    <source>
        <dbReference type="EMBL" id="CAL4921261.1"/>
    </source>
</evidence>
<feature type="region of interest" description="Disordered" evidence="1">
    <location>
        <begin position="1"/>
        <end position="72"/>
    </location>
</feature>
<dbReference type="SUPFAM" id="SSF48371">
    <property type="entry name" value="ARM repeat"/>
    <property type="match status" value="1"/>
</dbReference>
<evidence type="ECO:0008006" key="4">
    <source>
        <dbReference type="Google" id="ProtNLM"/>
    </source>
</evidence>
<dbReference type="PANTHER" id="PTHR12537">
    <property type="entry name" value="RNA BINDING PROTEIN PUMILIO-RELATED"/>
    <property type="match status" value="1"/>
</dbReference>
<organism evidence="2 3">
    <name type="scientific">Urochloa decumbens</name>
    <dbReference type="NCBI Taxonomy" id="240449"/>
    <lineage>
        <taxon>Eukaryota</taxon>
        <taxon>Viridiplantae</taxon>
        <taxon>Streptophyta</taxon>
        <taxon>Embryophyta</taxon>
        <taxon>Tracheophyta</taxon>
        <taxon>Spermatophyta</taxon>
        <taxon>Magnoliopsida</taxon>
        <taxon>Liliopsida</taxon>
        <taxon>Poales</taxon>
        <taxon>Poaceae</taxon>
        <taxon>PACMAD clade</taxon>
        <taxon>Panicoideae</taxon>
        <taxon>Panicodae</taxon>
        <taxon>Paniceae</taxon>
        <taxon>Melinidinae</taxon>
        <taxon>Urochloa</taxon>
    </lineage>
</organism>
<name>A0ABC8X7Q6_9POAL</name>
<proteinExistence type="predicted"/>
<evidence type="ECO:0000313" key="3">
    <source>
        <dbReference type="Proteomes" id="UP001497457"/>
    </source>
</evidence>
<keyword evidence="3" id="KW-1185">Reference proteome</keyword>
<protein>
    <recommendedName>
        <fullName evidence="4">PUM-HD domain-containing protein</fullName>
    </recommendedName>
</protein>
<sequence>MEPTKQSGADPPTSDLGASSYLAQLLDGPSSPQPALPSLVEQAAPPNPLRLLQPPGDDVVGESSTRGGIPTSNGDFWGYGSTSVPGWEWQAVPNLIDSHYYQPFASDAQAQSSAAATFSAGCQLVTTPASASTRTPSPFAYQAAPYLDQWPSTSQWASMPSSSSNGPQPGAASAFSPWGHNASIDPYAPSRLTAPRQFRSYQSDLRRIVQAIRLGPREFRARLLSAAPDPAFVMSPKISERVALMLNGGDQDLRVWVLEAVLPDARAVMGSRPGSAVFLALLRAVVRAAQFGELAAIVDAVASPGDRSFLMGVANRWPGMRALKELFSVVAHIPQLCQLLFNCLINGWIMEQRNGPELLHHLSTKLDYRYCRIFIRCLALPYFRLMVTSESGWRCLLECLNTSRNHAPYTDLRDLERAILWDTVWIAKDRDGNYFLQEILKRGRYIQLADRIRNRVERNLQYLSKNTFASFVVQACYLPLLRDPERELALLRRGLDAFGSLRDAQLRRPRPLQAARRRHKKRALFAGGEHDGPGTADQWGDGGEAGGDVRVGATGDAACQQGVILLPAAAALAAGLLCSYATVRATVGW</sequence>
<feature type="region of interest" description="Disordered" evidence="1">
    <location>
        <begin position="155"/>
        <end position="175"/>
    </location>
</feature>
<feature type="compositionally biased region" description="Polar residues" evidence="1">
    <location>
        <begin position="155"/>
        <end position="167"/>
    </location>
</feature>
<feature type="compositionally biased region" description="Polar residues" evidence="1">
    <location>
        <begin position="62"/>
        <end position="72"/>
    </location>
</feature>
<dbReference type="PANTHER" id="PTHR12537:SF133">
    <property type="entry name" value="OS03G0193150 PROTEIN"/>
    <property type="match status" value="1"/>
</dbReference>
<accession>A0ABC8X7Q6</accession>